<evidence type="ECO:0000259" key="3">
    <source>
        <dbReference type="Pfam" id="PF00534"/>
    </source>
</evidence>
<dbReference type="Pfam" id="PF13439">
    <property type="entry name" value="Glyco_transf_4"/>
    <property type="match status" value="1"/>
</dbReference>
<dbReference type="SUPFAM" id="SSF53756">
    <property type="entry name" value="UDP-Glycosyltransferase/glycogen phosphorylase"/>
    <property type="match status" value="1"/>
</dbReference>
<dbReference type="CDD" id="cd03801">
    <property type="entry name" value="GT4_PimA-like"/>
    <property type="match status" value="1"/>
</dbReference>
<keyword evidence="1" id="KW-0328">Glycosyltransferase</keyword>
<reference evidence="5 6" key="1">
    <citation type="submission" date="2019-01" db="EMBL/GenBank/DDBJ databases">
        <title>Draft genome sequence of Cellulomonas takizawaensis strain TKZ-21.</title>
        <authorList>
            <person name="Yamamura H."/>
            <person name="Hayashi T."/>
            <person name="Hamada M."/>
            <person name="Serisawa Y."/>
            <person name="Matsuyama K."/>
            <person name="Nakagawa Y."/>
            <person name="Otoguro M."/>
            <person name="Yanagida F."/>
            <person name="Hayakawa M."/>
        </authorList>
    </citation>
    <scope>NUCLEOTIDE SEQUENCE [LARGE SCALE GENOMIC DNA]</scope>
    <source>
        <strain evidence="5 6">NBRC12680</strain>
    </source>
</reference>
<dbReference type="InterPro" id="IPR001296">
    <property type="entry name" value="Glyco_trans_1"/>
</dbReference>
<dbReference type="Pfam" id="PF00534">
    <property type="entry name" value="Glycos_transf_1"/>
    <property type="match status" value="1"/>
</dbReference>
<protein>
    <submittedName>
        <fullName evidence="5">Uncharacterized protein</fullName>
    </submittedName>
</protein>
<dbReference type="OrthoDB" id="4350032at2"/>
<dbReference type="InterPro" id="IPR028098">
    <property type="entry name" value="Glyco_trans_4-like_N"/>
</dbReference>
<comment type="caution">
    <text evidence="5">The sequence shown here is derived from an EMBL/GenBank/DDBJ whole genome shotgun (WGS) entry which is preliminary data.</text>
</comment>
<evidence type="ECO:0000313" key="5">
    <source>
        <dbReference type="EMBL" id="GCE77463.1"/>
    </source>
</evidence>
<accession>A0A402DTK7</accession>
<evidence type="ECO:0000256" key="2">
    <source>
        <dbReference type="ARBA" id="ARBA00022679"/>
    </source>
</evidence>
<dbReference type="PANTHER" id="PTHR12526:SF510">
    <property type="entry name" value="D-INOSITOL 3-PHOSPHATE GLYCOSYLTRANSFERASE"/>
    <property type="match status" value="1"/>
</dbReference>
<evidence type="ECO:0000259" key="4">
    <source>
        <dbReference type="Pfam" id="PF13439"/>
    </source>
</evidence>
<gene>
    <name evidence="5" type="ORF">CBZ_25190</name>
</gene>
<dbReference type="PANTHER" id="PTHR12526">
    <property type="entry name" value="GLYCOSYLTRANSFERASE"/>
    <property type="match status" value="1"/>
</dbReference>
<dbReference type="GO" id="GO:0016757">
    <property type="term" value="F:glycosyltransferase activity"/>
    <property type="evidence" value="ECO:0007669"/>
    <property type="project" value="UniProtKB-KW"/>
</dbReference>
<dbReference type="Gene3D" id="3.40.50.2000">
    <property type="entry name" value="Glycogen Phosphorylase B"/>
    <property type="match status" value="2"/>
</dbReference>
<evidence type="ECO:0000256" key="1">
    <source>
        <dbReference type="ARBA" id="ARBA00022676"/>
    </source>
</evidence>
<feature type="domain" description="Glycosyl transferase family 1" evidence="3">
    <location>
        <begin position="182"/>
        <end position="337"/>
    </location>
</feature>
<feature type="domain" description="Glycosyltransferase subfamily 4-like N-terminal" evidence="4">
    <location>
        <begin position="17"/>
        <end position="169"/>
    </location>
</feature>
<keyword evidence="6" id="KW-1185">Reference proteome</keyword>
<name>A0A402DTK7_9CELL</name>
<dbReference type="RefSeq" id="WP_130782072.1">
    <property type="nucleotide sequence ID" value="NZ_BIMR01000211.1"/>
</dbReference>
<evidence type="ECO:0000313" key="6">
    <source>
        <dbReference type="Proteomes" id="UP000289954"/>
    </source>
</evidence>
<dbReference type="AlphaFoldDB" id="A0A402DTK7"/>
<dbReference type="Proteomes" id="UP000289954">
    <property type="component" value="Unassembled WGS sequence"/>
</dbReference>
<sequence>MSGTAPAVTVVVRYFTVGGLERVVTSLANELVARGADVRVVVLHAGKRNALLTELDERVDVVALRGTLVARLRELRRLTAGRVVHVNFGDGRIHPLVRAVLRDRPTVVTCHSVYSHKRTPLVNRADRFWSTSVHSVIAVSEAVRRFCVDEVGMDPSKVVVVPNGVEIERIGRLAGAPQPGSTELAVVSLASLYPHKNHATLLDGFAAALGERSDLRLRMIGDGPELIGLHGAARRLGVARSVDWYGAVWRRDQVVPLVSSGHVFVSASRFEGMPISVLEAMACGLALVLSDIPPHREVAGDAAVYFAADDAAELGRRLREVADDPALRQALAARSRERAADYDVALQATRYAEIFDRVARRA</sequence>
<keyword evidence="2" id="KW-0808">Transferase</keyword>
<organism evidence="5 6">
    <name type="scientific">Cellulomonas biazotea</name>
    <dbReference type="NCBI Taxonomy" id="1709"/>
    <lineage>
        <taxon>Bacteria</taxon>
        <taxon>Bacillati</taxon>
        <taxon>Actinomycetota</taxon>
        <taxon>Actinomycetes</taxon>
        <taxon>Micrococcales</taxon>
        <taxon>Cellulomonadaceae</taxon>
        <taxon>Cellulomonas</taxon>
    </lineage>
</organism>
<proteinExistence type="predicted"/>
<dbReference type="EMBL" id="BIMR01000211">
    <property type="protein sequence ID" value="GCE77463.1"/>
    <property type="molecule type" value="Genomic_DNA"/>
</dbReference>